<feature type="transmembrane region" description="Helical" evidence="2">
    <location>
        <begin position="254"/>
        <end position="272"/>
    </location>
</feature>
<feature type="transmembrane region" description="Helical" evidence="2">
    <location>
        <begin position="53"/>
        <end position="75"/>
    </location>
</feature>
<feature type="transmembrane region" description="Helical" evidence="2">
    <location>
        <begin position="120"/>
        <end position="144"/>
    </location>
</feature>
<name>A0AAU6SA60_9MICO</name>
<organism evidence="3">
    <name type="scientific">Microbacterium sp. LWS13-1.2</name>
    <dbReference type="NCBI Taxonomy" id="3135264"/>
    <lineage>
        <taxon>Bacteria</taxon>
        <taxon>Bacillati</taxon>
        <taxon>Actinomycetota</taxon>
        <taxon>Actinomycetes</taxon>
        <taxon>Micrococcales</taxon>
        <taxon>Microbacteriaceae</taxon>
        <taxon>Microbacterium</taxon>
    </lineage>
</organism>
<protein>
    <submittedName>
        <fullName evidence="3">Uncharacterized protein</fullName>
    </submittedName>
</protein>
<evidence type="ECO:0000256" key="1">
    <source>
        <dbReference type="SAM" id="MobiDB-lite"/>
    </source>
</evidence>
<feature type="region of interest" description="Disordered" evidence="1">
    <location>
        <begin position="279"/>
        <end position="298"/>
    </location>
</feature>
<proteinExistence type="predicted"/>
<feature type="transmembrane region" description="Helical" evidence="2">
    <location>
        <begin position="87"/>
        <end position="108"/>
    </location>
</feature>
<dbReference type="AlphaFoldDB" id="A0AAU6SA60"/>
<dbReference type="RefSeq" id="WP_349428305.1">
    <property type="nucleotide sequence ID" value="NZ_CP151632.1"/>
</dbReference>
<evidence type="ECO:0000313" key="3">
    <source>
        <dbReference type="EMBL" id="WZO33771.1"/>
    </source>
</evidence>
<feature type="transmembrane region" description="Helical" evidence="2">
    <location>
        <begin position="165"/>
        <end position="188"/>
    </location>
</feature>
<feature type="transmembrane region" description="Helical" evidence="2">
    <location>
        <begin position="200"/>
        <end position="221"/>
    </location>
</feature>
<feature type="transmembrane region" description="Helical" evidence="2">
    <location>
        <begin position="7"/>
        <end position="33"/>
    </location>
</feature>
<dbReference type="EMBL" id="CP151632">
    <property type="protein sequence ID" value="WZO33771.1"/>
    <property type="molecule type" value="Genomic_DNA"/>
</dbReference>
<evidence type="ECO:0000256" key="2">
    <source>
        <dbReference type="SAM" id="Phobius"/>
    </source>
</evidence>
<accession>A0AAU6SA60</accession>
<reference evidence="3" key="1">
    <citation type="submission" date="2024-04" db="EMBL/GenBank/DDBJ databases">
        <authorList>
            <person name="Roder T."/>
            <person name="Oberhansli S."/>
            <person name="Kreuzer M."/>
        </authorList>
    </citation>
    <scope>NUCLEOTIDE SEQUENCE</scope>
    <source>
        <strain evidence="3">LWS13-1.2</strain>
    </source>
</reference>
<gene>
    <name evidence="3" type="ORF">MRBLWS13_001405</name>
</gene>
<feature type="transmembrane region" description="Helical" evidence="2">
    <location>
        <begin position="228"/>
        <end position="248"/>
    </location>
</feature>
<sequence length="298" mass="31424">MLTSRPVAGFLVRVTLAHVVTYFAVGLVAATVFNYEELFAQPIIRDFMRPFGSVAVIVGPLLQVVRGLIIAAVLLPFRSVLVARLGWLWLWLLFIGVGILSTPAAAPGSLEGAVYSQLPWWYHLIGMPEMLVQTLLFSALTGLIARHPDGVMAALPPVFDRVIRALVVTCLSFIGYAVVSVIFALASGAAVGSAENLSPAVQGVFVAPFVANGVIAFFASANGSRGRAAAALISYAFGAVAILSYQALVFGSAGLLYALVAPVLPAAILWFATSRAPREDPASVDDAERSVSRPGSLR</sequence>
<keyword evidence="2" id="KW-1133">Transmembrane helix</keyword>
<keyword evidence="2" id="KW-0812">Transmembrane</keyword>
<keyword evidence="2" id="KW-0472">Membrane</keyword>
<feature type="compositionally biased region" description="Basic and acidic residues" evidence="1">
    <location>
        <begin position="279"/>
        <end position="291"/>
    </location>
</feature>